<dbReference type="InterPro" id="IPR046341">
    <property type="entry name" value="SET_dom_sf"/>
</dbReference>
<reference evidence="3 4" key="1">
    <citation type="submission" date="2024-02" db="EMBL/GenBank/DDBJ databases">
        <authorList>
            <person name="Chen Y."/>
            <person name="Shah S."/>
            <person name="Dougan E. K."/>
            <person name="Thang M."/>
            <person name="Chan C."/>
        </authorList>
    </citation>
    <scope>NUCLEOTIDE SEQUENCE [LARGE SCALE GENOMIC DNA]</scope>
</reference>
<comment type="caution">
    <text evidence="3">The sequence shown here is derived from an EMBL/GenBank/DDBJ whole genome shotgun (WGS) entry which is preliminary data.</text>
</comment>
<dbReference type="EMBL" id="CAXAMN010016591">
    <property type="protein sequence ID" value="CAK9048546.1"/>
    <property type="molecule type" value="Genomic_DNA"/>
</dbReference>
<dbReference type="SUPFAM" id="SSF82199">
    <property type="entry name" value="SET domain"/>
    <property type="match status" value="1"/>
</dbReference>
<organism evidence="3 4">
    <name type="scientific">Durusdinium trenchii</name>
    <dbReference type="NCBI Taxonomy" id="1381693"/>
    <lineage>
        <taxon>Eukaryota</taxon>
        <taxon>Sar</taxon>
        <taxon>Alveolata</taxon>
        <taxon>Dinophyceae</taxon>
        <taxon>Suessiales</taxon>
        <taxon>Symbiodiniaceae</taxon>
        <taxon>Durusdinium</taxon>
    </lineage>
</organism>
<feature type="domain" description="SET" evidence="1">
    <location>
        <begin position="1"/>
        <end position="88"/>
    </location>
</feature>
<evidence type="ECO:0000259" key="1">
    <source>
        <dbReference type="PROSITE" id="PS50280"/>
    </source>
</evidence>
<dbReference type="InterPro" id="IPR050869">
    <property type="entry name" value="H3K4_H4K5_MeTrfase"/>
</dbReference>
<proteinExistence type="predicted"/>
<protein>
    <recommendedName>
        <fullName evidence="1">SET domain-containing protein</fullName>
    </recommendedName>
</protein>
<dbReference type="Proteomes" id="UP001642484">
    <property type="component" value="Unassembled WGS sequence"/>
</dbReference>
<gene>
    <name evidence="2" type="ORF">CCMP2556_LOCUS21698</name>
    <name evidence="3" type="ORF">CCMP2556_LOCUS24993</name>
</gene>
<evidence type="ECO:0000313" key="3">
    <source>
        <dbReference type="EMBL" id="CAK9048546.1"/>
    </source>
</evidence>
<dbReference type="PANTHER" id="PTHR12197">
    <property type="entry name" value="HISTONE-LYSINE N-METHYLTRANSFERASE SMYD"/>
    <property type="match status" value="1"/>
</dbReference>
<dbReference type="CDD" id="cd20071">
    <property type="entry name" value="SET_SMYD"/>
    <property type="match status" value="1"/>
</dbReference>
<dbReference type="EMBL" id="CAXAMN010013247">
    <property type="protein sequence ID" value="CAK9040234.1"/>
    <property type="molecule type" value="Genomic_DNA"/>
</dbReference>
<dbReference type="Gene3D" id="2.170.270.10">
    <property type="entry name" value="SET domain"/>
    <property type="match status" value="1"/>
</dbReference>
<name>A0ABP0MBN4_9DINO</name>
<evidence type="ECO:0000313" key="4">
    <source>
        <dbReference type="Proteomes" id="UP001642484"/>
    </source>
</evidence>
<dbReference type="PROSITE" id="PS50280">
    <property type="entry name" value="SET"/>
    <property type="match status" value="1"/>
</dbReference>
<dbReference type="InterPro" id="IPR001214">
    <property type="entry name" value="SET_dom"/>
</dbReference>
<keyword evidence="4" id="KW-1185">Reference proteome</keyword>
<dbReference type="Pfam" id="PF00856">
    <property type="entry name" value="SET"/>
    <property type="match status" value="1"/>
</dbReference>
<accession>A0ABP0MBN4</accession>
<evidence type="ECO:0000313" key="2">
    <source>
        <dbReference type="EMBL" id="CAK9040234.1"/>
    </source>
</evidence>
<sequence>MDRKDEEADKLAAVGKIDAAWFRQWTRIWNLNCFRYQQVNMGLFLAGSMFNHSCEPNALYQTFSGKPKASFRAVRDVALGEELTVDYTTLSDPSAEARQRQLEDEKLFKCGCSRCIGPDFSRSMPCPKEGCGGVVAPKLTWLTWQCSKGHSFKDSELPVKEERWISALVIDHDLRHSKYTHEHFVATLLLALDTLGPRHWTVKFMASLLLENANIKCCRGITGLGSSMLCLLRCYVHWAEEVVPAEYCTVEFVGTVHHSVKALLALKWQKESAALARRCVRYYEGVWGPDDTDTVFLQMVSAKMKEATSFLEEFSWETLLQEIAASCFTDHEGGRDDGRIARARKELHHALESGCDPLSTYHMAMPLEPECPTS</sequence>